<dbReference type="RefSeq" id="WP_016389446.1">
    <property type="nucleotide sequence ID" value="NC_018868.3"/>
</dbReference>
<feature type="signal peptide" evidence="1">
    <location>
        <begin position="1"/>
        <end position="15"/>
    </location>
</feature>
<dbReference type="AlphaFoldDB" id="R9S5B0"/>
<dbReference type="KEGG" id="saga:M5M_13092"/>
<evidence type="ECO:0000313" key="3">
    <source>
        <dbReference type="Proteomes" id="UP000000466"/>
    </source>
</evidence>
<reference evidence="2 3" key="1">
    <citation type="journal article" date="2013" name="Genome Announc.">
        <title>Complete genome sequence of Simiduia agarivorans SA1(T), a marine bacterium able to degrade a variety of polysaccharides.</title>
        <authorList>
            <person name="Lin S.Y."/>
            <person name="Shieh W.Y."/>
            <person name="Chen J.S."/>
            <person name="Tang S.L."/>
        </authorList>
    </citation>
    <scope>NUCLEOTIDE SEQUENCE [LARGE SCALE GENOMIC DNA]</scope>
    <source>
        <strain evidence="3">DSM 21679 / JCM 13881 / BCRC 17597 / SA1</strain>
    </source>
</reference>
<dbReference type="HOGENOM" id="CLU_2208289_0_0_6"/>
<dbReference type="Proteomes" id="UP000000466">
    <property type="component" value="Chromosome"/>
</dbReference>
<accession>R9S5B0</accession>
<gene>
    <name evidence="2" type="ordered locus">M5M_13092</name>
</gene>
<evidence type="ECO:0000313" key="2">
    <source>
        <dbReference type="EMBL" id="AGN11341.1"/>
    </source>
</evidence>
<keyword evidence="1" id="KW-0732">Signal</keyword>
<proteinExistence type="predicted"/>
<evidence type="ECO:0000256" key="1">
    <source>
        <dbReference type="SAM" id="SignalP"/>
    </source>
</evidence>
<organism evidence="2 3">
    <name type="scientific">Simiduia agarivorans (strain DSM 21679 / JCM 13881 / BCRC 17597 / SA1)</name>
    <dbReference type="NCBI Taxonomy" id="1117647"/>
    <lineage>
        <taxon>Bacteria</taxon>
        <taxon>Pseudomonadati</taxon>
        <taxon>Pseudomonadota</taxon>
        <taxon>Gammaproteobacteria</taxon>
        <taxon>Cellvibrionales</taxon>
        <taxon>Cellvibrionaceae</taxon>
        <taxon>Simiduia</taxon>
    </lineage>
</organism>
<protein>
    <recommendedName>
        <fullName evidence="4">Lipoprotein</fullName>
    </recommendedName>
</protein>
<feature type="chain" id="PRO_5012813628" description="Lipoprotein" evidence="1">
    <location>
        <begin position="16"/>
        <end position="107"/>
    </location>
</feature>
<name>R9S5B0_SIMAS</name>
<dbReference type="EMBL" id="CP003746">
    <property type="protein sequence ID" value="AGN11341.1"/>
    <property type="molecule type" value="Genomic_DNA"/>
</dbReference>
<sequence length="107" mass="11825">MIKITFLMFTLLNVAGCVGTMSGAYETFAEDLGSLIGKSFESSYVYNIGYLAQLKPDEIKPLTNGNEIRVYAINPPRIQKCKVHIEVDINSIVVGATSEGPECWRAY</sequence>
<evidence type="ECO:0008006" key="4">
    <source>
        <dbReference type="Google" id="ProtNLM"/>
    </source>
</evidence>
<keyword evidence="3" id="KW-1185">Reference proteome</keyword>